<dbReference type="KEGG" id="fla:SY85_14620"/>
<evidence type="ECO:0000313" key="2">
    <source>
        <dbReference type="Proteomes" id="UP000077177"/>
    </source>
</evidence>
<dbReference type="Proteomes" id="UP000077177">
    <property type="component" value="Chromosome"/>
</dbReference>
<reference evidence="1 2" key="2">
    <citation type="journal article" date="2016" name="Int. J. Syst. Evol. Microbiol.">
        <title>Flavisolibacter tropicus sp. nov., isolated from tropical soil.</title>
        <authorList>
            <person name="Lee J.J."/>
            <person name="Kang M.S."/>
            <person name="Kim G.S."/>
            <person name="Lee C.S."/>
            <person name="Lim S."/>
            <person name="Lee J."/>
            <person name="Roh S.H."/>
            <person name="Kang H."/>
            <person name="Ha J.M."/>
            <person name="Bae S."/>
            <person name="Jung H.Y."/>
            <person name="Kim M.K."/>
        </authorList>
    </citation>
    <scope>NUCLEOTIDE SEQUENCE [LARGE SCALE GENOMIC DNA]</scope>
    <source>
        <strain evidence="1 2">LCS9</strain>
    </source>
</reference>
<gene>
    <name evidence="1" type="ORF">SY85_14620</name>
</gene>
<evidence type="ECO:0000313" key="1">
    <source>
        <dbReference type="EMBL" id="ANE51555.1"/>
    </source>
</evidence>
<proteinExistence type="predicted"/>
<dbReference type="RefSeq" id="WP_066405654.1">
    <property type="nucleotide sequence ID" value="NZ_CP011390.1"/>
</dbReference>
<dbReference type="OrthoDB" id="893100at2"/>
<protein>
    <submittedName>
        <fullName evidence="1">Uncharacterized protein</fullName>
    </submittedName>
</protein>
<dbReference type="AlphaFoldDB" id="A0A172TWT8"/>
<keyword evidence="2" id="KW-1185">Reference proteome</keyword>
<name>A0A172TWT8_9BACT</name>
<reference evidence="2" key="1">
    <citation type="submission" date="2015-01" db="EMBL/GenBank/DDBJ databases">
        <title>Flavisolibacter sp./LCS9/ whole genome sequencing.</title>
        <authorList>
            <person name="Kim M.K."/>
            <person name="Srinivasan S."/>
            <person name="Lee J.-J."/>
        </authorList>
    </citation>
    <scope>NUCLEOTIDE SEQUENCE [LARGE SCALE GENOMIC DNA]</scope>
    <source>
        <strain evidence="2">LCS9</strain>
    </source>
</reference>
<accession>A0A172TWT8</accession>
<organism evidence="1 2">
    <name type="scientific">Flavisolibacter tropicus</name>
    <dbReference type="NCBI Taxonomy" id="1492898"/>
    <lineage>
        <taxon>Bacteria</taxon>
        <taxon>Pseudomonadati</taxon>
        <taxon>Bacteroidota</taxon>
        <taxon>Chitinophagia</taxon>
        <taxon>Chitinophagales</taxon>
        <taxon>Chitinophagaceae</taxon>
        <taxon>Flavisolibacter</taxon>
    </lineage>
</organism>
<sequence>MDLDKLNFLPHWEEVHFHKAIRDPEAWKTNDKNEASRALYNQWREVFGLVVAFAETLNNGKEGEEDMTRRLIYENVMIVAPKILSAVDTLYMLQMENAAIIRTNCRQLMEQISFAALSGIADDLHREVIETEMDAFRSLFKQWVTTFRQDEYEDEWGLF</sequence>
<dbReference type="EMBL" id="CP011390">
    <property type="protein sequence ID" value="ANE51555.1"/>
    <property type="molecule type" value="Genomic_DNA"/>
</dbReference>